<dbReference type="GO" id="GO:0016020">
    <property type="term" value="C:membrane"/>
    <property type="evidence" value="ECO:0007669"/>
    <property type="project" value="UniProtKB-SubCell"/>
</dbReference>
<dbReference type="Gene3D" id="1.20.120.550">
    <property type="entry name" value="Membrane associated eicosanoid/glutathione metabolism-like domain"/>
    <property type="match status" value="1"/>
</dbReference>
<evidence type="ECO:0000256" key="2">
    <source>
        <dbReference type="ARBA" id="ARBA00022692"/>
    </source>
</evidence>
<keyword evidence="7" id="KW-1185">Reference proteome</keyword>
<comment type="caution">
    <text evidence="6">The sequence shown here is derived from an EMBL/GenBank/DDBJ whole genome shotgun (WGS) entry which is preliminary data.</text>
</comment>
<accession>A0A5J4YNY0</accession>
<feature type="transmembrane region" description="Helical" evidence="5">
    <location>
        <begin position="71"/>
        <end position="90"/>
    </location>
</feature>
<proteinExistence type="predicted"/>
<feature type="transmembrane region" description="Helical" evidence="5">
    <location>
        <begin position="12"/>
        <end position="33"/>
    </location>
</feature>
<evidence type="ECO:0000256" key="3">
    <source>
        <dbReference type="ARBA" id="ARBA00022989"/>
    </source>
</evidence>
<keyword evidence="2 5" id="KW-0812">Transmembrane</keyword>
<dbReference type="OMA" id="YPILAHA"/>
<evidence type="ECO:0000313" key="7">
    <source>
        <dbReference type="Proteomes" id="UP000324585"/>
    </source>
</evidence>
<sequence length="154" mass="16809">MERIVHAGARVTVLHVVAFIFAIVVQTSLKFSAQRAARNQQKPFVRYSVQAQDRALLVADRVVANVTEWSVPFLSLFWLNLALVSATHSAGDGQHIVTAGWVFAVARVVYVFLCNFGGALGTSGPKPRVFIATAPGYLALLYLLVRLISSLVQQ</sequence>
<dbReference type="OrthoDB" id="194427at2759"/>
<dbReference type="SUPFAM" id="SSF161084">
    <property type="entry name" value="MAPEG domain-like"/>
    <property type="match status" value="1"/>
</dbReference>
<gene>
    <name evidence="6" type="ORF">FVE85_3545</name>
</gene>
<keyword evidence="3 5" id="KW-1133">Transmembrane helix</keyword>
<evidence type="ECO:0000256" key="4">
    <source>
        <dbReference type="ARBA" id="ARBA00023136"/>
    </source>
</evidence>
<evidence type="ECO:0000256" key="5">
    <source>
        <dbReference type="SAM" id="Phobius"/>
    </source>
</evidence>
<organism evidence="6 7">
    <name type="scientific">Porphyridium purpureum</name>
    <name type="common">Red alga</name>
    <name type="synonym">Porphyridium cruentum</name>
    <dbReference type="NCBI Taxonomy" id="35688"/>
    <lineage>
        <taxon>Eukaryota</taxon>
        <taxon>Rhodophyta</taxon>
        <taxon>Bangiophyceae</taxon>
        <taxon>Porphyridiales</taxon>
        <taxon>Porphyridiaceae</taxon>
        <taxon>Porphyridium</taxon>
    </lineage>
</organism>
<comment type="subcellular location">
    <subcellularLocation>
        <location evidence="1">Membrane</location>
    </subcellularLocation>
</comment>
<evidence type="ECO:0000313" key="6">
    <source>
        <dbReference type="EMBL" id="KAA8492107.1"/>
    </source>
</evidence>
<dbReference type="Proteomes" id="UP000324585">
    <property type="component" value="Unassembled WGS sequence"/>
</dbReference>
<dbReference type="AlphaFoldDB" id="A0A5J4YNY0"/>
<feature type="transmembrane region" description="Helical" evidence="5">
    <location>
        <begin position="96"/>
        <end position="117"/>
    </location>
</feature>
<evidence type="ECO:0008006" key="8">
    <source>
        <dbReference type="Google" id="ProtNLM"/>
    </source>
</evidence>
<reference evidence="7" key="1">
    <citation type="journal article" date="2019" name="Nat. Commun.">
        <title>Expansion of phycobilisome linker gene families in mesophilic red algae.</title>
        <authorList>
            <person name="Lee J."/>
            <person name="Kim D."/>
            <person name="Bhattacharya D."/>
            <person name="Yoon H.S."/>
        </authorList>
    </citation>
    <scope>NUCLEOTIDE SEQUENCE [LARGE SCALE GENOMIC DNA]</scope>
    <source>
        <strain evidence="7">CCMP 1328</strain>
    </source>
</reference>
<dbReference type="EMBL" id="VRMN01000010">
    <property type="protein sequence ID" value="KAA8492107.1"/>
    <property type="molecule type" value="Genomic_DNA"/>
</dbReference>
<dbReference type="InterPro" id="IPR001129">
    <property type="entry name" value="Membr-assoc_MAPEG"/>
</dbReference>
<protein>
    <recommendedName>
        <fullName evidence="8">Microsomal glutathione S-transferase 3</fullName>
    </recommendedName>
</protein>
<feature type="transmembrane region" description="Helical" evidence="5">
    <location>
        <begin position="129"/>
        <end position="148"/>
    </location>
</feature>
<name>A0A5J4YNY0_PORPP</name>
<dbReference type="InterPro" id="IPR023352">
    <property type="entry name" value="MAPEG-like_dom_sf"/>
</dbReference>
<dbReference type="Pfam" id="PF01124">
    <property type="entry name" value="MAPEG"/>
    <property type="match status" value="1"/>
</dbReference>
<keyword evidence="4 5" id="KW-0472">Membrane</keyword>
<evidence type="ECO:0000256" key="1">
    <source>
        <dbReference type="ARBA" id="ARBA00004370"/>
    </source>
</evidence>